<dbReference type="Gene3D" id="3.40.109.10">
    <property type="entry name" value="NADH Oxidase"/>
    <property type="match status" value="1"/>
</dbReference>
<accession>A0A1N7PAP0</accession>
<gene>
    <name evidence="5" type="ORF">SAMN05421774_105103</name>
</gene>
<keyword evidence="3" id="KW-0560">Oxidoreductase</keyword>
<dbReference type="InterPro" id="IPR029479">
    <property type="entry name" value="Nitroreductase"/>
</dbReference>
<protein>
    <submittedName>
        <fullName evidence="5">Nitroreductase</fullName>
    </submittedName>
</protein>
<keyword evidence="1" id="KW-0285">Flavoprotein</keyword>
<keyword evidence="2" id="KW-0288">FMN</keyword>
<feature type="domain" description="Nitroreductase" evidence="4">
    <location>
        <begin position="37"/>
        <end position="205"/>
    </location>
</feature>
<dbReference type="OrthoDB" id="9802510at2"/>
<evidence type="ECO:0000313" key="5">
    <source>
        <dbReference type="EMBL" id="SIT07641.1"/>
    </source>
</evidence>
<evidence type="ECO:0000256" key="1">
    <source>
        <dbReference type="ARBA" id="ARBA00022630"/>
    </source>
</evidence>
<dbReference type="AlphaFoldDB" id="A0A1N7PAP0"/>
<dbReference type="SUPFAM" id="SSF55469">
    <property type="entry name" value="FMN-dependent nitroreductase-like"/>
    <property type="match status" value="1"/>
</dbReference>
<evidence type="ECO:0000256" key="2">
    <source>
        <dbReference type="ARBA" id="ARBA00022643"/>
    </source>
</evidence>
<dbReference type="InterPro" id="IPR050627">
    <property type="entry name" value="Nitroreductase/BluB"/>
</dbReference>
<dbReference type="PANTHER" id="PTHR23026:SF90">
    <property type="entry name" value="IODOTYROSINE DEIODINASE 1"/>
    <property type="match status" value="1"/>
</dbReference>
<sequence>MYTKGTVHYDPLPLPDRVRLSDDQALAAAQTFRADLARRHSVRDFAPDPVPQAVLTECIAAAGLAPSGANHQPWHFCLIGDPAMKARIRDAAEEEERSFYAGGAGDEWLAALEPIGTGVSKPHLTTAPWLIVIFAQRYGVTDDGTRYKNYYVPESVGIATGFLIAALHRAGLVCLTHTPNPMKFLNTLCGRPESEKPVMILPVGHPAPDATVPAVAKRKKPLDQILTAFP</sequence>
<evidence type="ECO:0000256" key="3">
    <source>
        <dbReference type="ARBA" id="ARBA00023002"/>
    </source>
</evidence>
<dbReference type="GO" id="GO:0016491">
    <property type="term" value="F:oxidoreductase activity"/>
    <property type="evidence" value="ECO:0007669"/>
    <property type="project" value="UniProtKB-KW"/>
</dbReference>
<organism evidence="5 6">
    <name type="scientific">Gemmobacter megaterium</name>
    <dbReference type="NCBI Taxonomy" id="1086013"/>
    <lineage>
        <taxon>Bacteria</taxon>
        <taxon>Pseudomonadati</taxon>
        <taxon>Pseudomonadota</taxon>
        <taxon>Alphaproteobacteria</taxon>
        <taxon>Rhodobacterales</taxon>
        <taxon>Paracoccaceae</taxon>
        <taxon>Gemmobacter</taxon>
    </lineage>
</organism>
<evidence type="ECO:0000313" key="6">
    <source>
        <dbReference type="Proteomes" id="UP000186141"/>
    </source>
</evidence>
<dbReference type="Proteomes" id="UP000186141">
    <property type="component" value="Unassembled WGS sequence"/>
</dbReference>
<keyword evidence="6" id="KW-1185">Reference proteome</keyword>
<name>A0A1N7PAP0_9RHOB</name>
<dbReference type="CDD" id="cd02144">
    <property type="entry name" value="iodotyrosine_dehalogenase"/>
    <property type="match status" value="1"/>
</dbReference>
<dbReference type="InterPro" id="IPR000415">
    <property type="entry name" value="Nitroreductase-like"/>
</dbReference>
<dbReference type="STRING" id="1086013.SAMN05421774_105103"/>
<evidence type="ECO:0000259" key="4">
    <source>
        <dbReference type="Pfam" id="PF00881"/>
    </source>
</evidence>
<dbReference type="PANTHER" id="PTHR23026">
    <property type="entry name" value="NADPH NITROREDUCTASE"/>
    <property type="match status" value="1"/>
</dbReference>
<dbReference type="EMBL" id="FTOT01000005">
    <property type="protein sequence ID" value="SIT07641.1"/>
    <property type="molecule type" value="Genomic_DNA"/>
</dbReference>
<dbReference type="RefSeq" id="WP_076531929.1">
    <property type="nucleotide sequence ID" value="NZ_BMEH01000005.1"/>
</dbReference>
<reference evidence="5 6" key="1">
    <citation type="submission" date="2017-01" db="EMBL/GenBank/DDBJ databases">
        <authorList>
            <person name="Mah S.A."/>
            <person name="Swanson W.J."/>
            <person name="Moy G.W."/>
            <person name="Vacquier V.D."/>
        </authorList>
    </citation>
    <scope>NUCLEOTIDE SEQUENCE [LARGE SCALE GENOMIC DNA]</scope>
    <source>
        <strain evidence="5 6">DSM 26375</strain>
    </source>
</reference>
<proteinExistence type="predicted"/>
<dbReference type="Pfam" id="PF00881">
    <property type="entry name" value="Nitroreductase"/>
    <property type="match status" value="1"/>
</dbReference>